<dbReference type="SUPFAM" id="SSF141523">
    <property type="entry name" value="L,D-transpeptidase catalytic domain-like"/>
    <property type="match status" value="1"/>
</dbReference>
<dbReference type="GO" id="GO:0071972">
    <property type="term" value="F:peptidoglycan L,D-transpeptidase activity"/>
    <property type="evidence" value="ECO:0007669"/>
    <property type="project" value="TreeGrafter"/>
</dbReference>
<evidence type="ECO:0000256" key="5">
    <source>
        <dbReference type="ARBA" id="ARBA00023316"/>
    </source>
</evidence>
<evidence type="ECO:0000256" key="2">
    <source>
        <dbReference type="ARBA" id="ARBA00022679"/>
    </source>
</evidence>
<dbReference type="AlphaFoldDB" id="A0A7T0KNE7"/>
<evidence type="ECO:0000256" key="3">
    <source>
        <dbReference type="ARBA" id="ARBA00022960"/>
    </source>
</evidence>
<dbReference type="PANTHER" id="PTHR30582">
    <property type="entry name" value="L,D-TRANSPEPTIDASE"/>
    <property type="match status" value="1"/>
</dbReference>
<dbReference type="CDD" id="cd16913">
    <property type="entry name" value="YkuD_like"/>
    <property type="match status" value="1"/>
</dbReference>
<feature type="chain" id="PRO_5032543023" evidence="7">
    <location>
        <begin position="40"/>
        <end position="252"/>
    </location>
</feature>
<dbReference type="EMBL" id="CP064955">
    <property type="protein sequence ID" value="QPK83559.1"/>
    <property type="molecule type" value="Genomic_DNA"/>
</dbReference>
<keyword evidence="4 6" id="KW-0573">Peptidoglycan synthesis</keyword>
<keyword evidence="7" id="KW-0732">Signal</keyword>
<dbReference type="InterPro" id="IPR038063">
    <property type="entry name" value="Transpep_catalytic_dom"/>
</dbReference>
<organism evidence="9 10">
    <name type="scientific">Corynebacterium qintianiae</name>
    <dbReference type="NCBI Taxonomy" id="2709392"/>
    <lineage>
        <taxon>Bacteria</taxon>
        <taxon>Bacillati</taxon>
        <taxon>Actinomycetota</taxon>
        <taxon>Actinomycetes</taxon>
        <taxon>Mycobacteriales</taxon>
        <taxon>Corynebacteriaceae</taxon>
        <taxon>Corynebacterium</taxon>
    </lineage>
</organism>
<dbReference type="Gene3D" id="2.40.440.10">
    <property type="entry name" value="L,D-transpeptidase catalytic domain-like"/>
    <property type="match status" value="1"/>
</dbReference>
<evidence type="ECO:0000256" key="7">
    <source>
        <dbReference type="SAM" id="SignalP"/>
    </source>
</evidence>
<dbReference type="PROSITE" id="PS52029">
    <property type="entry name" value="LD_TPASE"/>
    <property type="match status" value="1"/>
</dbReference>
<reference evidence="9 10" key="1">
    <citation type="submission" date="2020-11" db="EMBL/GenBank/DDBJ databases">
        <title>Corynebacterium sp. MC1420.</title>
        <authorList>
            <person name="Zhou J."/>
        </authorList>
    </citation>
    <scope>NUCLEOTIDE SEQUENCE [LARGE SCALE GENOMIC DNA]</scope>
    <source>
        <strain evidence="9 10">MC1420</strain>
    </source>
</reference>
<keyword evidence="10" id="KW-1185">Reference proteome</keyword>
<keyword evidence="2" id="KW-0808">Transferase</keyword>
<evidence type="ECO:0000313" key="10">
    <source>
        <dbReference type="Proteomes" id="UP000594586"/>
    </source>
</evidence>
<feature type="domain" description="L,D-TPase catalytic" evidence="8">
    <location>
        <begin position="144"/>
        <end position="252"/>
    </location>
</feature>
<dbReference type="GO" id="GO:0018104">
    <property type="term" value="P:peptidoglycan-protein cross-linking"/>
    <property type="evidence" value="ECO:0007669"/>
    <property type="project" value="TreeGrafter"/>
</dbReference>
<name>A0A7T0KNE7_9CORY</name>
<feature type="active site" description="Nucleophile" evidence="6">
    <location>
        <position position="228"/>
    </location>
</feature>
<gene>
    <name evidence="9" type="ORF">G7Y29_01735</name>
</gene>
<evidence type="ECO:0000259" key="8">
    <source>
        <dbReference type="PROSITE" id="PS52029"/>
    </source>
</evidence>
<dbReference type="Proteomes" id="UP000594586">
    <property type="component" value="Chromosome"/>
</dbReference>
<evidence type="ECO:0000256" key="4">
    <source>
        <dbReference type="ARBA" id="ARBA00022984"/>
    </source>
</evidence>
<accession>A0A7T0KNE7</accession>
<proteinExistence type="predicted"/>
<dbReference type="GO" id="GO:0005576">
    <property type="term" value="C:extracellular region"/>
    <property type="evidence" value="ECO:0007669"/>
    <property type="project" value="TreeGrafter"/>
</dbReference>
<sequence>MSNTPRHRAPSRAKRRAAAIAASVGALVALAGVPAVAQAQEAPVSSANSLDAFVQHVNYSLTTSTRDNAWYVRNTLLAQAGTLAAINPAAPEQARAQIDQIFEALFPGLIAERTPRPEPAPAPAAAPAPAPAPAFDYGACPKDAKVCVDIAGQRSWLQNGGQVYYGAVTVATGKPGYETPRGTFYVNRKIKDEISWEFGNAPMPFATYFTYNGIAFHQGDPAYKSHGCVRMYRQDAERYFNDLQIGDKVVVY</sequence>
<protein>
    <submittedName>
        <fullName evidence="9">L,D-transpeptidase</fullName>
    </submittedName>
</protein>
<dbReference type="GO" id="GO:0016740">
    <property type="term" value="F:transferase activity"/>
    <property type="evidence" value="ECO:0007669"/>
    <property type="project" value="UniProtKB-KW"/>
</dbReference>
<keyword evidence="5 6" id="KW-0961">Cell wall biogenesis/degradation</keyword>
<dbReference type="GO" id="GO:0008360">
    <property type="term" value="P:regulation of cell shape"/>
    <property type="evidence" value="ECO:0007669"/>
    <property type="project" value="UniProtKB-UniRule"/>
</dbReference>
<evidence type="ECO:0000256" key="6">
    <source>
        <dbReference type="PROSITE-ProRule" id="PRU01373"/>
    </source>
</evidence>
<dbReference type="PANTHER" id="PTHR30582:SF33">
    <property type="entry name" value="EXPORTED PROTEIN"/>
    <property type="match status" value="1"/>
</dbReference>
<dbReference type="InterPro" id="IPR005490">
    <property type="entry name" value="LD_TPept_cat_dom"/>
</dbReference>
<keyword evidence="3 6" id="KW-0133">Cell shape</keyword>
<dbReference type="GO" id="GO:0071555">
    <property type="term" value="P:cell wall organization"/>
    <property type="evidence" value="ECO:0007669"/>
    <property type="project" value="UniProtKB-UniRule"/>
</dbReference>
<feature type="active site" description="Proton donor/acceptor" evidence="6">
    <location>
        <position position="217"/>
    </location>
</feature>
<dbReference type="KEGG" id="cqn:G7Y29_01735"/>
<comment type="pathway">
    <text evidence="1 6">Cell wall biogenesis; peptidoglycan biosynthesis.</text>
</comment>
<evidence type="ECO:0000313" key="9">
    <source>
        <dbReference type="EMBL" id="QPK83559.1"/>
    </source>
</evidence>
<dbReference type="UniPathway" id="UPA00219"/>
<dbReference type="Pfam" id="PF03734">
    <property type="entry name" value="YkuD"/>
    <property type="match status" value="1"/>
</dbReference>
<evidence type="ECO:0000256" key="1">
    <source>
        <dbReference type="ARBA" id="ARBA00004752"/>
    </source>
</evidence>
<dbReference type="RefSeq" id="WP_165003533.1">
    <property type="nucleotide sequence ID" value="NZ_CP064955.1"/>
</dbReference>
<feature type="signal peptide" evidence="7">
    <location>
        <begin position="1"/>
        <end position="39"/>
    </location>
</feature>
<dbReference type="InterPro" id="IPR050979">
    <property type="entry name" value="LD-transpeptidase"/>
</dbReference>